<feature type="compositionally biased region" description="Basic and acidic residues" evidence="8">
    <location>
        <begin position="387"/>
        <end position="408"/>
    </location>
</feature>
<keyword evidence="3 10" id="KW-0732">Signal</keyword>
<dbReference type="RefSeq" id="XP_005942847.1">
    <property type="nucleotide sequence ID" value="XM_005942785.3"/>
</dbReference>
<feature type="region of interest" description="Disordered" evidence="8">
    <location>
        <begin position="138"/>
        <end position="274"/>
    </location>
</feature>
<feature type="compositionally biased region" description="Low complexity" evidence="8">
    <location>
        <begin position="238"/>
        <end position="257"/>
    </location>
</feature>
<feature type="chain" id="PRO_5018786555" evidence="10">
    <location>
        <begin position="19"/>
        <end position="715"/>
    </location>
</feature>
<dbReference type="OMA" id="RWQAFVN"/>
<dbReference type="PANTHER" id="PTHR15594:SF1">
    <property type="entry name" value="PODOCALYXIN-LIKE PROTEIN 2"/>
    <property type="match status" value="1"/>
</dbReference>
<dbReference type="Ensembl" id="ENSHBUT00000032719.1">
    <property type="protein sequence ID" value="ENSHBUP00000029890.1"/>
    <property type="gene ID" value="ENSHBUG00000014578.1"/>
</dbReference>
<feature type="compositionally biased region" description="Polar residues" evidence="8">
    <location>
        <begin position="694"/>
        <end position="703"/>
    </location>
</feature>
<keyword evidence="7" id="KW-0325">Glycoprotein</keyword>
<evidence type="ECO:0000256" key="5">
    <source>
        <dbReference type="ARBA" id="ARBA00022989"/>
    </source>
</evidence>
<keyword evidence="12" id="KW-1185">Reference proteome</keyword>
<dbReference type="InterPro" id="IPR042397">
    <property type="entry name" value="PODXL2"/>
</dbReference>
<protein>
    <submittedName>
        <fullName evidence="11">Podocalyxin like 2</fullName>
    </submittedName>
</protein>
<evidence type="ECO:0000256" key="8">
    <source>
        <dbReference type="SAM" id="MobiDB-lite"/>
    </source>
</evidence>
<dbReference type="STRING" id="8153.ENSHBUP00000029890"/>
<evidence type="ECO:0000256" key="7">
    <source>
        <dbReference type="ARBA" id="ARBA00023180"/>
    </source>
</evidence>
<proteinExistence type="predicted"/>
<dbReference type="GeneID" id="102313325"/>
<dbReference type="Pfam" id="PF06365">
    <property type="entry name" value="CD34_antigen"/>
    <property type="match status" value="1"/>
</dbReference>
<keyword evidence="2 9" id="KW-0812">Transmembrane</keyword>
<evidence type="ECO:0000313" key="11">
    <source>
        <dbReference type="Ensembl" id="ENSHBUP00000029890.1"/>
    </source>
</evidence>
<keyword evidence="6 9" id="KW-0472">Membrane</keyword>
<evidence type="ECO:0000256" key="9">
    <source>
        <dbReference type="SAM" id="Phobius"/>
    </source>
</evidence>
<dbReference type="GeneTree" id="ENSGT00730000111323"/>
<dbReference type="GO" id="GO:0050901">
    <property type="term" value="P:leukocyte tethering or rolling"/>
    <property type="evidence" value="ECO:0007669"/>
    <property type="project" value="TreeGrafter"/>
</dbReference>
<sequence length="715" mass="78455">MPGLLHITLTALLASCDAFRLGSSHRVIPLNAPAAHLFRDESPAKSSFILELVRTKRHLVQELVRAQPHLVHDMGWPEIHETSRSQTKMESANSSQLSAPPFASQVARAHAAVDDNLDVEDEMERMVHLAVPQDAESYTVNPDFADPEAELLSGPGAGDSSQEASGFYGTDMEDRDRGEEGPEDRERRGGEEEWEKEAGEENESKGKKEDEKGRARDDQHVLDAFEVNHTTPDLDALIGYSPSFNPSSSEQSSISIPAVGPDSGPEEHRASPVLKVGPLDKELWEAEREEDFLSSGYGGLRSSITTTTSTSSAAGDAVGTASPETDTGTDFGLLGSYTKGETEDEEAEREEEEEEEIGLVHIGVFTHNPTVPEVGLAPSREPLQPSVEKEFRPKDRSDEGKEERWKKMEREETRIRHIIPLTTDPSPTIGFTDPSWSWLEKTTPLESHRSEVRGGGVAEVLLPDSDLKGVEVTHQVVCVDWSELTGRGYVVLNMTQNINCEDFRLDQGVRLLTTIERVFARRMSSPEGTWVIYLSKPTHQQHQLLMNVASVHGVIPTKDMLGMLAEIKTCLTEVGVQNYSAASNCPSRPSHTRSDYGKLFVVLVIIGSICMVIITSGFIYICWQRRLPATKTAFRAEELHFVVNGCHDNPTLDVTNDGQPEMQEKKPSTNGLAGGGAGGGGGGGGDRGGEESSRWQVFVNQAATEEEEEEQDTHL</sequence>
<feature type="compositionally biased region" description="Acidic residues" evidence="8">
    <location>
        <begin position="704"/>
        <end position="715"/>
    </location>
</feature>
<dbReference type="OrthoDB" id="6352820at2759"/>
<comment type="subcellular location">
    <subcellularLocation>
        <location evidence="1">Membrane</location>
        <topology evidence="1">Single-pass type I membrane protein</topology>
    </subcellularLocation>
</comment>
<feature type="compositionally biased region" description="Basic and acidic residues" evidence="8">
    <location>
        <begin position="172"/>
        <end position="223"/>
    </location>
</feature>
<feature type="compositionally biased region" description="Low complexity" evidence="8">
    <location>
        <begin position="300"/>
        <end position="322"/>
    </location>
</feature>
<evidence type="ECO:0000256" key="2">
    <source>
        <dbReference type="ARBA" id="ARBA00022692"/>
    </source>
</evidence>
<dbReference type="GO" id="GO:0005886">
    <property type="term" value="C:plasma membrane"/>
    <property type="evidence" value="ECO:0007669"/>
    <property type="project" value="UniProtKB-ARBA"/>
</dbReference>
<feature type="region of interest" description="Disordered" evidence="8">
    <location>
        <begin position="292"/>
        <end position="349"/>
    </location>
</feature>
<accession>A0A3Q2X4M2</accession>
<organism evidence="11 12">
    <name type="scientific">Haplochromis burtoni</name>
    <name type="common">Burton's mouthbrooder</name>
    <name type="synonym">Chromis burtoni</name>
    <dbReference type="NCBI Taxonomy" id="8153"/>
    <lineage>
        <taxon>Eukaryota</taxon>
        <taxon>Metazoa</taxon>
        <taxon>Chordata</taxon>
        <taxon>Craniata</taxon>
        <taxon>Vertebrata</taxon>
        <taxon>Euteleostomi</taxon>
        <taxon>Actinopterygii</taxon>
        <taxon>Neopterygii</taxon>
        <taxon>Teleostei</taxon>
        <taxon>Neoteleostei</taxon>
        <taxon>Acanthomorphata</taxon>
        <taxon>Ovalentaria</taxon>
        <taxon>Cichlomorphae</taxon>
        <taxon>Cichliformes</taxon>
        <taxon>Cichlidae</taxon>
        <taxon>African cichlids</taxon>
        <taxon>Pseudocrenilabrinae</taxon>
        <taxon>Haplochromini</taxon>
        <taxon>Haplochromis</taxon>
    </lineage>
</organism>
<dbReference type="PANTHER" id="PTHR15594">
    <property type="entry name" value="PODOCALYXIN-LIKE PROTEIN 2"/>
    <property type="match status" value="1"/>
</dbReference>
<feature type="transmembrane region" description="Helical" evidence="9">
    <location>
        <begin position="599"/>
        <end position="623"/>
    </location>
</feature>
<keyword evidence="5 9" id="KW-1133">Transmembrane helix</keyword>
<evidence type="ECO:0000256" key="4">
    <source>
        <dbReference type="ARBA" id="ARBA00022889"/>
    </source>
</evidence>
<evidence type="ECO:0000256" key="10">
    <source>
        <dbReference type="SAM" id="SignalP"/>
    </source>
</evidence>
<dbReference type="CTD" id="50512"/>
<evidence type="ECO:0000256" key="1">
    <source>
        <dbReference type="ARBA" id="ARBA00004479"/>
    </source>
</evidence>
<reference evidence="11" key="1">
    <citation type="submission" date="2025-08" db="UniProtKB">
        <authorList>
            <consortium name="Ensembl"/>
        </authorList>
    </citation>
    <scope>IDENTIFICATION</scope>
</reference>
<feature type="signal peptide" evidence="10">
    <location>
        <begin position="1"/>
        <end position="18"/>
    </location>
</feature>
<dbReference type="Proteomes" id="UP000264840">
    <property type="component" value="Unplaced"/>
</dbReference>
<name>A0A3Q2X4M2_HAPBU</name>
<dbReference type="InterPro" id="IPR013836">
    <property type="entry name" value="CD34/Podocalyxin"/>
</dbReference>
<feature type="region of interest" description="Disordered" evidence="8">
    <location>
        <begin position="653"/>
        <end position="715"/>
    </location>
</feature>
<evidence type="ECO:0000256" key="6">
    <source>
        <dbReference type="ARBA" id="ARBA00023136"/>
    </source>
</evidence>
<keyword evidence="4" id="KW-0130">Cell adhesion</keyword>
<reference evidence="11" key="2">
    <citation type="submission" date="2025-09" db="UniProtKB">
        <authorList>
            <consortium name="Ensembl"/>
        </authorList>
    </citation>
    <scope>IDENTIFICATION</scope>
</reference>
<evidence type="ECO:0000313" key="12">
    <source>
        <dbReference type="Proteomes" id="UP000264840"/>
    </source>
</evidence>
<feature type="region of interest" description="Disordered" evidence="8">
    <location>
        <begin position="375"/>
        <end position="408"/>
    </location>
</feature>
<evidence type="ECO:0000256" key="3">
    <source>
        <dbReference type="ARBA" id="ARBA00022729"/>
    </source>
</evidence>
<feature type="compositionally biased region" description="Gly residues" evidence="8">
    <location>
        <begin position="672"/>
        <end position="686"/>
    </location>
</feature>
<dbReference type="AlphaFoldDB" id="A0A3Q2X4M2"/>